<accession>A0ACB8HP04</accession>
<proteinExistence type="predicted"/>
<organism evidence="1 2">
    <name type="scientific">Sphagnum magellanicum</name>
    <dbReference type="NCBI Taxonomy" id="128215"/>
    <lineage>
        <taxon>Eukaryota</taxon>
        <taxon>Viridiplantae</taxon>
        <taxon>Streptophyta</taxon>
        <taxon>Embryophyta</taxon>
        <taxon>Bryophyta</taxon>
        <taxon>Sphagnophytina</taxon>
        <taxon>Sphagnopsida</taxon>
        <taxon>Sphagnales</taxon>
        <taxon>Sphagnaceae</taxon>
        <taxon>Sphagnum</taxon>
    </lineage>
</organism>
<keyword evidence="2" id="KW-1185">Reference proteome</keyword>
<evidence type="ECO:0000313" key="2">
    <source>
        <dbReference type="Proteomes" id="UP000828922"/>
    </source>
</evidence>
<dbReference type="Proteomes" id="UP000828922">
    <property type="component" value="Linkage Group LG07"/>
</dbReference>
<protein>
    <submittedName>
        <fullName evidence="1">Uncharacterized protein</fullName>
    </submittedName>
</protein>
<gene>
    <name evidence="1" type="ORF">CY35_07G112200</name>
</gene>
<comment type="caution">
    <text evidence="1">The sequence shown here is derived from an EMBL/GenBank/DDBJ whole genome shotgun (WGS) entry which is preliminary data.</text>
</comment>
<dbReference type="EMBL" id="CM038913">
    <property type="protein sequence ID" value="KAH9557953.1"/>
    <property type="molecule type" value="Genomic_DNA"/>
</dbReference>
<reference evidence="2" key="1">
    <citation type="journal article" date="2022" name="New Phytol.">
        <title>Phylogenomic structure and speciation in an emerging model: the Sphagnum magellanicum complex (Bryophyta).</title>
        <authorList>
            <person name="Shaw A.J."/>
            <person name="Piatkowski B."/>
            <person name="Duffy A.M."/>
            <person name="Aguero B."/>
            <person name="Imwattana K."/>
            <person name="Nieto-Lugilde M."/>
            <person name="Healey A."/>
            <person name="Weston D.J."/>
            <person name="Patel M.N."/>
            <person name="Schmutz J."/>
            <person name="Grimwood J."/>
            <person name="Yavitt J.B."/>
            <person name="Hassel K."/>
            <person name="Stenoien H.K."/>
            <person name="Flatberg K.I."/>
            <person name="Bickford C.P."/>
            <person name="Hicks K.A."/>
        </authorList>
    </citation>
    <scope>NUCLEOTIDE SEQUENCE [LARGE SCALE GENOMIC DNA]</scope>
</reference>
<sequence>MICHKDSGSSRNIQTSALQQSITPNPQHRQRKREHPSRLLTSPPCVPSDVAGNRYQQICDNSACRAAIKAGDAFCKRCSCCLCHQFDDNKDPSLWIACSDECGNGETPCGLSCHLECALRHEIAGVVNIAGQIWLDGSYHCSSCGKITGLIGCWRKQLVVVKDARRVDILCQRLSLAQRLLEGTVCYREQHEIVDKAAKKLEEEIGPLAEAASRCVRGIVSRLSYGLDVQQLAREALEAADLLQTLMESMLSDGVHFKNLSSTSVVVCWKELDVESTPDIWGYQLWHCKVSEQGFLEKPTCTLSRTERRALVSKLEPSTEYVFKGTVTRTLVGADGKPDSEARQAEAGPSQANGRIGGTRTPTEANLSSITKEVSQRHGDGAANGASGRSADLSLHHLFHQRTRLEDNKQLISLVMEDQADLLAGAQLSLPPAKISPMPLGDWDSSDHISHVQGAQLIKPTSTGDRISQENARHVKGMKRTGVEVALSNIHQFQESQKIGQPTVAENLDNVQGPKGTDGNPQIGLKSDIQGFEKFLPAGRVNNCGDSSGSTSGLGKEIVPFKCLGAGMEVATGLQSLCNRVEICSSKATSEENVIGTTAVDVNHMRNKVQIATVGVAATEDDSDGQLETALLDRTLVEKKKENSGELEIAFPENQHMGGSLNGSERMFEQCVQAIRWLEREGHLKAEFRKSFFTWLSLCATEVERKVVHIVMENMLDDPVSLAAQLLDTFEEISAPKRLKVWH</sequence>
<evidence type="ECO:0000313" key="1">
    <source>
        <dbReference type="EMBL" id="KAH9557953.1"/>
    </source>
</evidence>
<name>A0ACB8HP04_9BRYO</name>